<dbReference type="PANTHER" id="PTHR36063">
    <property type="entry name" value="ARABIDOPSIS THALIANA GENOMIC DNA, CHROMOSOME 5, P1 CLONE:MOK16"/>
    <property type="match status" value="1"/>
</dbReference>
<reference evidence="2" key="1">
    <citation type="submission" date="2016-11" db="EMBL/GenBank/DDBJ databases">
        <title>The genome of Nicotiana attenuata.</title>
        <authorList>
            <person name="Xu S."/>
            <person name="Brockmoeller T."/>
            <person name="Gaquerel E."/>
            <person name="Navarro A."/>
            <person name="Kuhl H."/>
            <person name="Gase K."/>
            <person name="Ling Z."/>
            <person name="Zhou W."/>
            <person name="Kreitzer C."/>
            <person name="Stanke M."/>
            <person name="Tang H."/>
            <person name="Lyons E."/>
            <person name="Pandey P."/>
            <person name="Pandey S.P."/>
            <person name="Timmermann B."/>
            <person name="Baldwin I.T."/>
        </authorList>
    </citation>
    <scope>NUCLEOTIDE SEQUENCE [LARGE SCALE GENOMIC DNA]</scope>
    <source>
        <strain evidence="2">UT</strain>
    </source>
</reference>
<evidence type="ECO:0000313" key="2">
    <source>
        <dbReference type="EMBL" id="OIT37947.1"/>
    </source>
</evidence>
<evidence type="ECO:0000256" key="1">
    <source>
        <dbReference type="SAM" id="Phobius"/>
    </source>
</evidence>
<name>A0A314LA03_NICAT</name>
<protein>
    <submittedName>
        <fullName evidence="2">Uncharacterized protein</fullName>
    </submittedName>
</protein>
<evidence type="ECO:0000313" key="3">
    <source>
        <dbReference type="Proteomes" id="UP000187609"/>
    </source>
</evidence>
<keyword evidence="1" id="KW-1133">Transmembrane helix</keyword>
<comment type="caution">
    <text evidence="2">The sequence shown here is derived from an EMBL/GenBank/DDBJ whole genome shotgun (WGS) entry which is preliminary data.</text>
</comment>
<keyword evidence="3" id="KW-1185">Reference proteome</keyword>
<organism evidence="2 3">
    <name type="scientific">Nicotiana attenuata</name>
    <name type="common">Coyote tobacco</name>
    <dbReference type="NCBI Taxonomy" id="49451"/>
    <lineage>
        <taxon>Eukaryota</taxon>
        <taxon>Viridiplantae</taxon>
        <taxon>Streptophyta</taxon>
        <taxon>Embryophyta</taxon>
        <taxon>Tracheophyta</taxon>
        <taxon>Spermatophyta</taxon>
        <taxon>Magnoliopsida</taxon>
        <taxon>eudicotyledons</taxon>
        <taxon>Gunneridae</taxon>
        <taxon>Pentapetalae</taxon>
        <taxon>asterids</taxon>
        <taxon>lamiids</taxon>
        <taxon>Solanales</taxon>
        <taxon>Solanaceae</taxon>
        <taxon>Nicotianoideae</taxon>
        <taxon>Nicotianeae</taxon>
        <taxon>Nicotiana</taxon>
    </lineage>
</organism>
<keyword evidence="1" id="KW-0472">Membrane</keyword>
<sequence length="71" mass="8218">MGKKMSYIHNLVEVAPSPYISCQKPSNAPKLETIFEEESEKLNLVNMKMIYIIPILLSFASYVMINKYVIY</sequence>
<dbReference type="AlphaFoldDB" id="A0A314LA03"/>
<dbReference type="Gramene" id="OIT37947">
    <property type="protein sequence ID" value="OIT37947"/>
    <property type="gene ID" value="A4A49_30595"/>
</dbReference>
<dbReference type="PANTHER" id="PTHR36063:SF1">
    <property type="entry name" value="ARABIDOPSIS THALIANA GENOMIC DNA, CHROMOSOME 5, P1 CLONE:MOK16"/>
    <property type="match status" value="1"/>
</dbReference>
<gene>
    <name evidence="2" type="ORF">A4A49_30595</name>
</gene>
<proteinExistence type="predicted"/>
<keyword evidence="1" id="KW-0812">Transmembrane</keyword>
<feature type="transmembrane region" description="Helical" evidence="1">
    <location>
        <begin position="49"/>
        <end position="70"/>
    </location>
</feature>
<dbReference type="Proteomes" id="UP000187609">
    <property type="component" value="Unassembled WGS sequence"/>
</dbReference>
<accession>A0A314LA03</accession>
<dbReference type="EMBL" id="MJEQ01000252">
    <property type="protein sequence ID" value="OIT37947.1"/>
    <property type="molecule type" value="Genomic_DNA"/>
</dbReference>